<keyword evidence="2" id="KW-1185">Reference proteome</keyword>
<dbReference type="EMBL" id="PGCK01000009">
    <property type="protein sequence ID" value="MCD1295516.1"/>
    <property type="molecule type" value="Genomic_DNA"/>
</dbReference>
<reference evidence="1 2" key="1">
    <citation type="submission" date="2017-11" db="EMBL/GenBank/DDBJ databases">
        <title>Isolation and Characterization of Family Methanocellaceae Species from Potential Methane Hydrate Area Offshore Southwestern Taiwan.</title>
        <authorList>
            <person name="Zhang W.-L."/>
            <person name="Chen W.-C."/>
            <person name="Lai M.-C."/>
            <person name="Chen S.-C."/>
        </authorList>
    </citation>
    <scope>NUCLEOTIDE SEQUENCE [LARGE SCALE GENOMIC DNA]</scope>
    <source>
        <strain evidence="1 2">CWC-04</strain>
    </source>
</reference>
<accession>A0AAP2RDC7</accession>
<organism evidence="1 2">
    <name type="scientific">Methanooceanicella nereidis</name>
    <dbReference type="NCBI Taxonomy" id="2052831"/>
    <lineage>
        <taxon>Archaea</taxon>
        <taxon>Methanobacteriati</taxon>
        <taxon>Methanobacteriota</taxon>
        <taxon>Stenosarchaea group</taxon>
        <taxon>Methanomicrobia</taxon>
        <taxon>Methanocellales</taxon>
        <taxon>Methanocellaceae</taxon>
        <taxon>Methanooceanicella</taxon>
    </lineage>
</organism>
<evidence type="ECO:0000313" key="1">
    <source>
        <dbReference type="EMBL" id="MCD1295516.1"/>
    </source>
</evidence>
<name>A0AAP2RDC7_9EURY</name>
<evidence type="ECO:0000313" key="2">
    <source>
        <dbReference type="Proteomes" id="UP001320159"/>
    </source>
</evidence>
<dbReference type="AlphaFoldDB" id="A0AAP2RDC7"/>
<dbReference type="RefSeq" id="WP_230742372.1">
    <property type="nucleotide sequence ID" value="NZ_PGCK01000009.1"/>
</dbReference>
<protein>
    <submittedName>
        <fullName evidence="1">Uncharacterized protein</fullName>
    </submittedName>
</protein>
<comment type="caution">
    <text evidence="1">The sequence shown here is derived from an EMBL/GenBank/DDBJ whole genome shotgun (WGS) entry which is preliminary data.</text>
</comment>
<gene>
    <name evidence="1" type="ORF">CUJ83_10945</name>
</gene>
<proteinExistence type="predicted"/>
<sequence>MRLCSIIIVFALLAILLSSSGPAAIANVPGIAISAPPPPPATNVATAGSYQIIKLVITHRDTGYPPMHYVDSVMLYDGGELLKEWKYDKNTAKKEEIFTETYSNYLNNDLKLRAVAHCTLHGYQTADDYVTVFPEDLTWTDMIKINVDRAGLQLSGYADYRRVSDIAADLKQFVSGLQKAGMENIIAHQHELKKWVASIR</sequence>
<dbReference type="Proteomes" id="UP001320159">
    <property type="component" value="Unassembled WGS sequence"/>
</dbReference>